<keyword evidence="1" id="KW-0812">Transmembrane</keyword>
<keyword evidence="1" id="KW-1133">Transmembrane helix</keyword>
<accession>A0A0V1LZD2</accession>
<evidence type="ECO:0000256" key="1">
    <source>
        <dbReference type="SAM" id="Phobius"/>
    </source>
</evidence>
<gene>
    <name evidence="2" type="ORF">T10_6436</name>
</gene>
<organism evidence="2 3">
    <name type="scientific">Trichinella papuae</name>
    <dbReference type="NCBI Taxonomy" id="268474"/>
    <lineage>
        <taxon>Eukaryota</taxon>
        <taxon>Metazoa</taxon>
        <taxon>Ecdysozoa</taxon>
        <taxon>Nematoda</taxon>
        <taxon>Enoplea</taxon>
        <taxon>Dorylaimia</taxon>
        <taxon>Trichinellida</taxon>
        <taxon>Trichinellidae</taxon>
        <taxon>Trichinella</taxon>
    </lineage>
</organism>
<dbReference type="EMBL" id="JYDO01000751">
    <property type="protein sequence ID" value="KRZ64824.1"/>
    <property type="molecule type" value="Genomic_DNA"/>
</dbReference>
<name>A0A0V1LZD2_9BILA</name>
<keyword evidence="3" id="KW-1185">Reference proteome</keyword>
<evidence type="ECO:0000313" key="3">
    <source>
        <dbReference type="Proteomes" id="UP000054843"/>
    </source>
</evidence>
<proteinExistence type="predicted"/>
<sequence>MKSRKGSLLYQYIFKYILVFASGNNIRLLATSKSWSMVDKLVPAL</sequence>
<reference evidence="2 3" key="1">
    <citation type="submission" date="2015-01" db="EMBL/GenBank/DDBJ databases">
        <title>Evolution of Trichinella species and genotypes.</title>
        <authorList>
            <person name="Korhonen P.K."/>
            <person name="Edoardo P."/>
            <person name="Giuseppe L.R."/>
            <person name="Gasser R.B."/>
        </authorList>
    </citation>
    <scope>NUCLEOTIDE SEQUENCE [LARGE SCALE GENOMIC DNA]</scope>
    <source>
        <strain evidence="2">ISS1980</strain>
    </source>
</reference>
<keyword evidence="1" id="KW-0472">Membrane</keyword>
<evidence type="ECO:0000313" key="2">
    <source>
        <dbReference type="EMBL" id="KRZ64824.1"/>
    </source>
</evidence>
<protein>
    <submittedName>
        <fullName evidence="2">Uncharacterized protein</fullName>
    </submittedName>
</protein>
<dbReference type="AlphaFoldDB" id="A0A0V1LZD2"/>
<feature type="transmembrane region" description="Helical" evidence="1">
    <location>
        <begin position="12"/>
        <end position="30"/>
    </location>
</feature>
<comment type="caution">
    <text evidence="2">The sequence shown here is derived from an EMBL/GenBank/DDBJ whole genome shotgun (WGS) entry which is preliminary data.</text>
</comment>
<dbReference type="Proteomes" id="UP000054843">
    <property type="component" value="Unassembled WGS sequence"/>
</dbReference>